<dbReference type="AlphaFoldDB" id="A0A1B7JWF1"/>
<dbReference type="InterPro" id="IPR026893">
    <property type="entry name" value="Tyr/Ser_Pase_IphP-type"/>
</dbReference>
<sequence length="347" mass="40081">MEIVINRINESTLELKFDEIPKGEIALYWSDKPDTEIIPSHFITDRLENNLTVQDPFSAKQRVYFILQQGNNRLLFAERTLPIEGMNNFRDFGGYFTADNKQIKWGVLYRSNHLFNLSDKAIQYLSHLGINSIIDYRTQNEIDKSPNCYIGEKRTYHLDATAQTAELAAQFAASPSDEDKALIEGVLNNIPKQFINGEGLQILEQYRQFVVSKKSKIAFRQMIKTLLDSKNSPSIQHCRGGKDRTGYGALLILAMLGVPKETIVQDYMLTHHNRLARNEIKMRSYRKITQDQNVLDYLLSLIDTKEIFIIEVFKAMEDTSGSVINYIKNELNFTDEDFSKLREIYLI</sequence>
<accession>A0A1B7JWF1</accession>
<dbReference type="Pfam" id="PF13350">
    <property type="entry name" value="Y_phosphatase3"/>
    <property type="match status" value="1"/>
</dbReference>
<name>A0A1B7JWF1_9GAMM</name>
<dbReference type="Gene3D" id="3.90.190.10">
    <property type="entry name" value="Protein tyrosine phosphatase superfamily"/>
    <property type="match status" value="1"/>
</dbReference>
<dbReference type="RefSeq" id="WP_068908378.1">
    <property type="nucleotide sequence ID" value="NZ_LXEW01000024.1"/>
</dbReference>
<proteinExistence type="inferred from homology"/>
<dbReference type="PANTHER" id="PTHR31126">
    <property type="entry name" value="TYROSINE-PROTEIN PHOSPHATASE"/>
    <property type="match status" value="1"/>
</dbReference>
<comment type="similarity">
    <text evidence="1">Belongs to the protein-tyrosine phosphatase family.</text>
</comment>
<dbReference type="Proteomes" id="UP000078224">
    <property type="component" value="Unassembled WGS sequence"/>
</dbReference>
<evidence type="ECO:0000313" key="2">
    <source>
        <dbReference type="EMBL" id="OAT52231.1"/>
    </source>
</evidence>
<reference evidence="2 3" key="1">
    <citation type="submission" date="2016-04" db="EMBL/GenBank/DDBJ databases">
        <title>ATOL: Assembling a taxonomically balanced genome-scale reconstruction of the evolutionary history of the Enterobacteriaceae.</title>
        <authorList>
            <person name="Plunkett G.III."/>
            <person name="Neeno-Eckwall E.C."/>
            <person name="Glasner J.D."/>
            <person name="Perna N.T."/>
        </authorList>
    </citation>
    <scope>NUCLEOTIDE SEQUENCE [LARGE SCALE GENOMIC DNA]</scope>
    <source>
        <strain evidence="2 3">ATCC 35613</strain>
    </source>
</reference>
<protein>
    <submittedName>
        <fullName evidence="2">Protein-tyrosine phosphatase</fullName>
    </submittedName>
</protein>
<dbReference type="GO" id="GO:0004721">
    <property type="term" value="F:phosphoprotein phosphatase activity"/>
    <property type="evidence" value="ECO:0007669"/>
    <property type="project" value="InterPro"/>
</dbReference>
<dbReference type="InterPro" id="IPR029021">
    <property type="entry name" value="Prot-tyrosine_phosphatase-like"/>
</dbReference>
<dbReference type="EMBL" id="LXEW01000024">
    <property type="protein sequence ID" value="OAT52231.1"/>
    <property type="molecule type" value="Genomic_DNA"/>
</dbReference>
<evidence type="ECO:0000313" key="3">
    <source>
        <dbReference type="Proteomes" id="UP000078224"/>
    </source>
</evidence>
<dbReference type="SUPFAM" id="SSF52799">
    <property type="entry name" value="(Phosphotyrosine protein) phosphatases II"/>
    <property type="match status" value="1"/>
</dbReference>
<gene>
    <name evidence="2" type="ORF">M998_1645</name>
</gene>
<dbReference type="OrthoDB" id="1188001at2"/>
<organism evidence="2 3">
    <name type="scientific">Providencia heimbachae ATCC 35613</name>
    <dbReference type="NCBI Taxonomy" id="1354272"/>
    <lineage>
        <taxon>Bacteria</taxon>
        <taxon>Pseudomonadati</taxon>
        <taxon>Pseudomonadota</taxon>
        <taxon>Gammaproteobacteria</taxon>
        <taxon>Enterobacterales</taxon>
        <taxon>Morganellaceae</taxon>
        <taxon>Providencia</taxon>
    </lineage>
</organism>
<comment type="caution">
    <text evidence="2">The sequence shown here is derived from an EMBL/GenBank/DDBJ whole genome shotgun (WGS) entry which is preliminary data.</text>
</comment>
<keyword evidence="3" id="KW-1185">Reference proteome</keyword>
<dbReference type="PATRIC" id="fig|1354272.4.peg.1673"/>
<evidence type="ECO:0000256" key="1">
    <source>
        <dbReference type="ARBA" id="ARBA00009580"/>
    </source>
</evidence>
<dbReference type="PANTHER" id="PTHR31126:SF1">
    <property type="entry name" value="TYROSINE SPECIFIC PROTEIN PHOSPHATASES DOMAIN-CONTAINING PROTEIN"/>
    <property type="match status" value="1"/>
</dbReference>